<dbReference type="InterPro" id="IPR036910">
    <property type="entry name" value="HMG_box_dom_sf"/>
</dbReference>
<sequence length="307" mass="35387">MSSQLINKTSTFKKETCNAVLTDVTISLPFPPNFNVAADIINRRKPSQINLKAPNAFLIYRKVFLDHICTINHNLKMTDVSKLVSTHWKNEPESVKSFYKDVSQQIECELNEKRKANVSFCRVVWKNSKLSGLSNQRRKVTKKKRQFNFSAKTSSRHPPRSNIFYEFVNVTPEAILASKPGMLKTDNFDNFSLSTSTTNCKFSNTMPTKDKSHVIGYNKNNNHVTYSRDNEFHNAEVSNTNSEIVGIEGNIPSPTNYNNTNLGDTLYHEEFMQYAFTQNLDFSQSILNFNYDINYNILDYYLQDFSE</sequence>
<dbReference type="AlphaFoldDB" id="A0A9N9CCR1"/>
<keyword evidence="3" id="KW-1185">Reference proteome</keyword>
<name>A0A9N9CCR1_9GLOM</name>
<dbReference type="Gene3D" id="1.10.30.10">
    <property type="entry name" value="High mobility group box domain"/>
    <property type="match status" value="1"/>
</dbReference>
<comment type="caution">
    <text evidence="2">The sequence shown here is derived from an EMBL/GenBank/DDBJ whole genome shotgun (WGS) entry which is preliminary data.</text>
</comment>
<dbReference type="Pfam" id="PF00505">
    <property type="entry name" value="HMG_box"/>
    <property type="match status" value="1"/>
</dbReference>
<dbReference type="OrthoDB" id="6247875at2759"/>
<evidence type="ECO:0000313" key="3">
    <source>
        <dbReference type="Proteomes" id="UP000789759"/>
    </source>
</evidence>
<evidence type="ECO:0000259" key="1">
    <source>
        <dbReference type="Pfam" id="PF00505"/>
    </source>
</evidence>
<gene>
    <name evidence="2" type="ORF">CPELLU_LOCUS6821</name>
</gene>
<protein>
    <submittedName>
        <fullName evidence="2">15011_t:CDS:1</fullName>
    </submittedName>
</protein>
<dbReference type="Proteomes" id="UP000789759">
    <property type="component" value="Unassembled WGS sequence"/>
</dbReference>
<proteinExistence type="predicted"/>
<dbReference type="EMBL" id="CAJVQA010004363">
    <property type="protein sequence ID" value="CAG8597217.1"/>
    <property type="molecule type" value="Genomic_DNA"/>
</dbReference>
<dbReference type="SUPFAM" id="SSF47095">
    <property type="entry name" value="HMG-box"/>
    <property type="match status" value="1"/>
</dbReference>
<dbReference type="InterPro" id="IPR009071">
    <property type="entry name" value="HMG_box_dom"/>
</dbReference>
<evidence type="ECO:0000313" key="2">
    <source>
        <dbReference type="EMBL" id="CAG8597217.1"/>
    </source>
</evidence>
<organism evidence="2 3">
    <name type="scientific">Cetraspora pellucida</name>
    <dbReference type="NCBI Taxonomy" id="1433469"/>
    <lineage>
        <taxon>Eukaryota</taxon>
        <taxon>Fungi</taxon>
        <taxon>Fungi incertae sedis</taxon>
        <taxon>Mucoromycota</taxon>
        <taxon>Glomeromycotina</taxon>
        <taxon>Glomeromycetes</taxon>
        <taxon>Diversisporales</taxon>
        <taxon>Gigasporaceae</taxon>
        <taxon>Cetraspora</taxon>
    </lineage>
</organism>
<reference evidence="2" key="1">
    <citation type="submission" date="2021-06" db="EMBL/GenBank/DDBJ databases">
        <authorList>
            <person name="Kallberg Y."/>
            <person name="Tangrot J."/>
            <person name="Rosling A."/>
        </authorList>
    </citation>
    <scope>NUCLEOTIDE SEQUENCE</scope>
    <source>
        <strain evidence="2">FL966</strain>
    </source>
</reference>
<feature type="domain" description="HMG box" evidence="1">
    <location>
        <begin position="52"/>
        <end position="109"/>
    </location>
</feature>
<accession>A0A9N9CCR1</accession>